<reference evidence="1" key="2">
    <citation type="journal article" date="2015" name="Data Brief">
        <title>Shoot transcriptome of the giant reed, Arundo donax.</title>
        <authorList>
            <person name="Barrero R.A."/>
            <person name="Guerrero F.D."/>
            <person name="Moolhuijzen P."/>
            <person name="Goolsby J.A."/>
            <person name="Tidwell J."/>
            <person name="Bellgard S.E."/>
            <person name="Bellgard M.I."/>
        </authorList>
    </citation>
    <scope>NUCLEOTIDE SEQUENCE</scope>
    <source>
        <tissue evidence="1">Shoot tissue taken approximately 20 cm above the soil surface</tissue>
    </source>
</reference>
<reference evidence="1" key="1">
    <citation type="submission" date="2014-09" db="EMBL/GenBank/DDBJ databases">
        <authorList>
            <person name="Magalhaes I.L.F."/>
            <person name="Oliveira U."/>
            <person name="Santos F.R."/>
            <person name="Vidigal T.H.D.A."/>
            <person name="Brescovit A.D."/>
            <person name="Santos A.J."/>
        </authorList>
    </citation>
    <scope>NUCLEOTIDE SEQUENCE</scope>
    <source>
        <tissue evidence="1">Shoot tissue taken approximately 20 cm above the soil surface</tissue>
    </source>
</reference>
<dbReference type="EMBL" id="GBRH01251319">
    <property type="protein sequence ID" value="JAD46576.1"/>
    <property type="molecule type" value="Transcribed_RNA"/>
</dbReference>
<sequence length="36" mass="3941">MEATRTLVVQPADICLVGRVYQAFSGCSVYLHPMLA</sequence>
<protein>
    <submittedName>
        <fullName evidence="1">Uncharacterized protein</fullName>
    </submittedName>
</protein>
<evidence type="ECO:0000313" key="1">
    <source>
        <dbReference type="EMBL" id="JAD46576.1"/>
    </source>
</evidence>
<name>A0A0A9A664_ARUDO</name>
<proteinExistence type="predicted"/>
<organism evidence="1">
    <name type="scientific">Arundo donax</name>
    <name type="common">Giant reed</name>
    <name type="synonym">Donax arundinaceus</name>
    <dbReference type="NCBI Taxonomy" id="35708"/>
    <lineage>
        <taxon>Eukaryota</taxon>
        <taxon>Viridiplantae</taxon>
        <taxon>Streptophyta</taxon>
        <taxon>Embryophyta</taxon>
        <taxon>Tracheophyta</taxon>
        <taxon>Spermatophyta</taxon>
        <taxon>Magnoliopsida</taxon>
        <taxon>Liliopsida</taxon>
        <taxon>Poales</taxon>
        <taxon>Poaceae</taxon>
        <taxon>PACMAD clade</taxon>
        <taxon>Arundinoideae</taxon>
        <taxon>Arundineae</taxon>
        <taxon>Arundo</taxon>
    </lineage>
</organism>
<accession>A0A0A9A664</accession>
<dbReference type="AlphaFoldDB" id="A0A0A9A664"/>